<dbReference type="AlphaFoldDB" id="A0A7S6U551"/>
<accession>A0A7S6U551</accession>
<protein>
    <submittedName>
        <fullName evidence="1">Uncharacterized protein</fullName>
    </submittedName>
</protein>
<proteinExistence type="predicted"/>
<evidence type="ECO:0000313" key="2">
    <source>
        <dbReference type="Proteomes" id="UP000593846"/>
    </source>
</evidence>
<gene>
    <name evidence="1" type="ORF">IM676_15295</name>
</gene>
<reference evidence="2" key="1">
    <citation type="submission" date="2020-10" db="EMBL/GenBank/DDBJ databases">
        <title>Genome-based taxonomic classification of the species Anabaenopsis elenkinii.</title>
        <authorList>
            <person name="Delbaje E."/>
            <person name="Andreote A.P.D."/>
            <person name="Pellegrinetti T.A."/>
            <person name="Cruz R.B."/>
            <person name="Branco L.H.Z."/>
            <person name="Fiore M.F."/>
        </authorList>
    </citation>
    <scope>NUCLEOTIDE SEQUENCE [LARGE SCALE GENOMIC DNA]</scope>
    <source>
        <strain evidence="2">CCIBt3563</strain>
    </source>
</reference>
<dbReference type="EMBL" id="CP063311">
    <property type="protein sequence ID" value="QOV22049.1"/>
    <property type="molecule type" value="Genomic_DNA"/>
</dbReference>
<dbReference type="RefSeq" id="WP_200987687.1">
    <property type="nucleotide sequence ID" value="NZ_CP063311.1"/>
</dbReference>
<sequence length="69" mass="8014">MIYEDYETVEAVNELLRKIRIKQSQLKVAQTSNLLYTCKILQNQILELQQKLCDSENPEIAALMSLLDD</sequence>
<keyword evidence="2" id="KW-1185">Reference proteome</keyword>
<dbReference type="Proteomes" id="UP000593846">
    <property type="component" value="Chromosome"/>
</dbReference>
<evidence type="ECO:0000313" key="1">
    <source>
        <dbReference type="EMBL" id="QOV22049.1"/>
    </source>
</evidence>
<organism evidence="1 2">
    <name type="scientific">Anabaenopsis elenkinii CCIBt3563</name>
    <dbReference type="NCBI Taxonomy" id="2779889"/>
    <lineage>
        <taxon>Bacteria</taxon>
        <taxon>Bacillati</taxon>
        <taxon>Cyanobacteriota</taxon>
        <taxon>Cyanophyceae</taxon>
        <taxon>Nostocales</taxon>
        <taxon>Nodulariaceae</taxon>
        <taxon>Anabaenopsis</taxon>
    </lineage>
</organism>
<name>A0A7S6U551_9CYAN</name>
<dbReference type="KEGG" id="aee:IM676_15295"/>